<organism evidence="1 2">
    <name type="scientific">Candidatus Falkowbacteria bacterium GW2011_GWF2_39_8</name>
    <dbReference type="NCBI Taxonomy" id="1618642"/>
    <lineage>
        <taxon>Bacteria</taxon>
        <taxon>Candidatus Falkowiibacteriota</taxon>
    </lineage>
</organism>
<reference evidence="1 2" key="1">
    <citation type="journal article" date="2015" name="Nature">
        <title>rRNA introns, odd ribosomes, and small enigmatic genomes across a large radiation of phyla.</title>
        <authorList>
            <person name="Brown C.T."/>
            <person name="Hug L.A."/>
            <person name="Thomas B.C."/>
            <person name="Sharon I."/>
            <person name="Castelle C.J."/>
            <person name="Singh A."/>
            <person name="Wilkins M.J."/>
            <person name="Williams K.H."/>
            <person name="Banfield J.F."/>
        </authorList>
    </citation>
    <scope>NUCLEOTIDE SEQUENCE [LARGE SCALE GENOMIC DNA]</scope>
</reference>
<gene>
    <name evidence="1" type="ORF">UT64_C0007G0011</name>
</gene>
<protein>
    <recommendedName>
        <fullName evidence="3">HD domain-containing protein</fullName>
    </recommendedName>
</protein>
<comment type="caution">
    <text evidence="1">The sequence shown here is derived from an EMBL/GenBank/DDBJ whole genome shotgun (WGS) entry which is preliminary data.</text>
</comment>
<accession>A0A0G0PZF5</accession>
<sequence length="1060" mass="120212">MPEDQLKEIIDMQSEQLSSEHPVEICEESPEQVVFNVLKSGEAAIAAAKENGNQAIEIIKNSGADQTELLNANEVIEITNRELDAAEYDLQKQVIVPIQNEEEITPGKILNKTSIARDRNFEGSIIVKTKSEDGQTVGYAIRRDSHGNLEGNKIGYMPNGSTGPVYQLHQSDFDRLAEEGILEAYDHALSEEESQRAAFPETVKDLLSKISWRSTLDNEEKKQLRESFMDRFRTGELNLQKFLEDVNTSPYALAALRDILLDELDESRGVDKHDNKLIHHYLAASLESLAVQLGNNDKSEDESGNEFGPTTKRRFRENLIFLASNALKTPYEREKNTVEAWLLEHLNDLNESVKPFKSKDGSSSRLYEYSFYNIIDQAQNPELFKKIVRMAYSQAQISEPRLDRSIPGVYDFYPNSKKNVVMTELEDWVPIQKMVSDSPSAEIQKLKPELIEELIKSETPREDFEKIEAIFLKNCLPEIGKINKIFEVLYRKSRLEGLIQEHTSPVLKKQSDRGRRFQIFKDLLDIHLKSGNESLKDYLRAFQDGQAMFAEVATSGVAALSPVEQKTLDYQLKRLETLYDSSWLKKTSTNDVDGTLTERFNMLSRSLGLEKGGNPVERLQEMYLRPIGLKNVQQALLVMNQALTEAEKRGLAYAAEFSMTGAHLKEGDLLKGIEHQYLEKILQNGSVAAEFLGSSAISDSTPLDTDLAMVKQDNIGTSFEETINNSIAGNYGQLLIALKDRGQFYKSDIEDKASKSQRDGKPELFMTGIYGNSHYGIRTGFASTEIDFLVARQYLSKENLNQVFIDIARKGVYIPVVSEQGELIFTPEMYESLRPKDYDYSRLDTTALDKILSDENFQSDQLLDSLKECFGEEYEHAAGTWENYSIGEHTQKVMEQYEKYFTDKELPTGTSDRFFRLFLALHDIGKPQAIEVGNKEFQHYYTEPVMKKVFEQMGFGSDEIKLAQTLVGADPVGAYLQEGKIEDSAQYILQKSAESSMTPEELLDLFIVFYKCDAGSYTENAGGQASLDDKFIFDETSRTVEFAPETELKINKLKEMIKRA</sequence>
<dbReference type="Proteomes" id="UP000034137">
    <property type="component" value="Unassembled WGS sequence"/>
</dbReference>
<dbReference type="AlphaFoldDB" id="A0A0G0PZF5"/>
<evidence type="ECO:0000313" key="2">
    <source>
        <dbReference type="Proteomes" id="UP000034137"/>
    </source>
</evidence>
<dbReference type="EMBL" id="LBXO01000007">
    <property type="protein sequence ID" value="KKR33509.1"/>
    <property type="molecule type" value="Genomic_DNA"/>
</dbReference>
<evidence type="ECO:0008006" key="3">
    <source>
        <dbReference type="Google" id="ProtNLM"/>
    </source>
</evidence>
<proteinExistence type="predicted"/>
<name>A0A0G0PZF5_9BACT</name>
<evidence type="ECO:0000313" key="1">
    <source>
        <dbReference type="EMBL" id="KKR33509.1"/>
    </source>
</evidence>